<protein>
    <recommendedName>
        <fullName evidence="3">F-box domain-containing protein</fullName>
    </recommendedName>
</protein>
<reference evidence="1" key="1">
    <citation type="submission" date="2020-11" db="EMBL/GenBank/DDBJ databases">
        <authorList>
            <consortium name="DOE Joint Genome Institute"/>
            <person name="Ahrendt S."/>
            <person name="Riley R."/>
            <person name="Andreopoulos W."/>
            <person name="Labutti K."/>
            <person name="Pangilinan J."/>
            <person name="Ruiz-Duenas F.J."/>
            <person name="Barrasa J.M."/>
            <person name="Sanchez-Garcia M."/>
            <person name="Camarero S."/>
            <person name="Miyauchi S."/>
            <person name="Serrano A."/>
            <person name="Linde D."/>
            <person name="Babiker R."/>
            <person name="Drula E."/>
            <person name="Ayuso-Fernandez I."/>
            <person name="Pacheco R."/>
            <person name="Padilla G."/>
            <person name="Ferreira P."/>
            <person name="Barriuso J."/>
            <person name="Kellner H."/>
            <person name="Castanera R."/>
            <person name="Alfaro M."/>
            <person name="Ramirez L."/>
            <person name="Pisabarro A.G."/>
            <person name="Kuo A."/>
            <person name="Tritt A."/>
            <person name="Lipzen A."/>
            <person name="He G."/>
            <person name="Yan M."/>
            <person name="Ng V."/>
            <person name="Cullen D."/>
            <person name="Martin F."/>
            <person name="Rosso M.-N."/>
            <person name="Henrissat B."/>
            <person name="Hibbett D."/>
            <person name="Martinez A.T."/>
            <person name="Grigoriev I.V."/>
        </authorList>
    </citation>
    <scope>NUCLEOTIDE SEQUENCE</scope>
    <source>
        <strain evidence="1">CBS 247.69</strain>
    </source>
</reference>
<name>A0A9P6CBT2_9AGAR</name>
<dbReference type="CDD" id="cd09917">
    <property type="entry name" value="F-box_SF"/>
    <property type="match status" value="1"/>
</dbReference>
<dbReference type="SUPFAM" id="SSF81383">
    <property type="entry name" value="F-box domain"/>
    <property type="match status" value="1"/>
</dbReference>
<keyword evidence="2" id="KW-1185">Reference proteome</keyword>
<gene>
    <name evidence="1" type="ORF">BDZ94DRAFT_1370405</name>
</gene>
<dbReference type="SUPFAM" id="SSF52047">
    <property type="entry name" value="RNI-like"/>
    <property type="match status" value="1"/>
</dbReference>
<evidence type="ECO:0008006" key="3">
    <source>
        <dbReference type="Google" id="ProtNLM"/>
    </source>
</evidence>
<organism evidence="1 2">
    <name type="scientific">Collybia nuda</name>
    <dbReference type="NCBI Taxonomy" id="64659"/>
    <lineage>
        <taxon>Eukaryota</taxon>
        <taxon>Fungi</taxon>
        <taxon>Dikarya</taxon>
        <taxon>Basidiomycota</taxon>
        <taxon>Agaricomycotina</taxon>
        <taxon>Agaricomycetes</taxon>
        <taxon>Agaricomycetidae</taxon>
        <taxon>Agaricales</taxon>
        <taxon>Tricholomatineae</taxon>
        <taxon>Clitocybaceae</taxon>
        <taxon>Collybia</taxon>
    </lineage>
</organism>
<accession>A0A9P6CBT2</accession>
<evidence type="ECO:0000313" key="1">
    <source>
        <dbReference type="EMBL" id="KAF9455363.1"/>
    </source>
</evidence>
<evidence type="ECO:0000313" key="2">
    <source>
        <dbReference type="Proteomes" id="UP000807353"/>
    </source>
</evidence>
<dbReference type="EMBL" id="MU150731">
    <property type="protein sequence ID" value="KAF9455363.1"/>
    <property type="molecule type" value="Genomic_DNA"/>
</dbReference>
<sequence>MTAETPRLPQELVDHIIDHLYDDPLTLSNCSLTSRAWLPTSRLHIFAKIGFKVSPLHTVPPNELCKRLYHLLTASPDIIPNIRELEICEGSPIGGTASPGCSTTWVATERTLPPLLKILTNLQRLEFGSRTTMHWGLLPLPLQNAIFYVFGLPSLAYIRLKSWSFPTFSDLTELLSFCQNLKGLALSDTRVCGDTDGDGDGDGEAEMDHSGRGLELETMDSDMEGTRRCRLDFLTIDHVDFGYLGYWLLSARSTVEIKSLRELRVAHFYDVTAVERLLMATGSSLEHFHLKPGPWDVHSFDLGRNSGLRTIRLTFEDPSRAITWVKTLLSTLSPSNLLECIGIEFFTDIKKLEGWAELDALLVRPELGALRTVDIGLFASPTNAEFARVRGELQGLGARGVLRLYQLGIKSQRSSGQLTPRISRYEYSS</sequence>
<dbReference type="InterPro" id="IPR036047">
    <property type="entry name" value="F-box-like_dom_sf"/>
</dbReference>
<dbReference type="Proteomes" id="UP000807353">
    <property type="component" value="Unassembled WGS sequence"/>
</dbReference>
<dbReference type="AlphaFoldDB" id="A0A9P6CBT2"/>
<comment type="caution">
    <text evidence="1">The sequence shown here is derived from an EMBL/GenBank/DDBJ whole genome shotgun (WGS) entry which is preliminary data.</text>
</comment>
<proteinExistence type="predicted"/>
<dbReference type="OrthoDB" id="3070253at2759"/>